<organism evidence="1 2">
    <name type="scientific">Bosea vestrisii</name>
    <dbReference type="NCBI Taxonomy" id="151416"/>
    <lineage>
        <taxon>Bacteria</taxon>
        <taxon>Pseudomonadati</taxon>
        <taxon>Pseudomonadota</taxon>
        <taxon>Alphaproteobacteria</taxon>
        <taxon>Hyphomicrobiales</taxon>
        <taxon>Boseaceae</taxon>
        <taxon>Bosea</taxon>
    </lineage>
</organism>
<comment type="caution">
    <text evidence="1">The sequence shown here is derived from an EMBL/GenBank/DDBJ whole genome shotgun (WGS) entry which is preliminary data.</text>
</comment>
<evidence type="ECO:0000313" key="1">
    <source>
        <dbReference type="EMBL" id="MFC5395121.1"/>
    </source>
</evidence>
<reference evidence="2" key="1">
    <citation type="journal article" date="2019" name="Int. J. Syst. Evol. Microbiol.">
        <title>The Global Catalogue of Microorganisms (GCM) 10K type strain sequencing project: providing services to taxonomists for standard genome sequencing and annotation.</title>
        <authorList>
            <consortium name="The Broad Institute Genomics Platform"/>
            <consortium name="The Broad Institute Genome Sequencing Center for Infectious Disease"/>
            <person name="Wu L."/>
            <person name="Ma J."/>
        </authorList>
    </citation>
    <scope>NUCLEOTIDE SEQUENCE [LARGE SCALE GENOMIC DNA]</scope>
    <source>
        <strain evidence="2">CGMCC 1.16326</strain>
    </source>
</reference>
<protein>
    <submittedName>
        <fullName evidence="1">DUF3363 domain-containing protein</fullName>
    </submittedName>
</protein>
<dbReference type="RefSeq" id="WP_377010885.1">
    <property type="nucleotide sequence ID" value="NZ_JBHSLV010000037.1"/>
</dbReference>
<gene>
    <name evidence="1" type="ORF">ACFPPC_21000</name>
</gene>
<dbReference type="Proteomes" id="UP001596104">
    <property type="component" value="Unassembled WGS sequence"/>
</dbReference>
<sequence length="91" mass="9713">SKTMNHAECPAASGFFNSLLKAAAGEHVAGTYRQSLTLSSGRFAMIDNGLGFQLVPWSREIDRKLGQHIAGVARAGGGIEWSLGRKRDLGL</sequence>
<keyword evidence="2" id="KW-1185">Reference proteome</keyword>
<name>A0ABW0HD13_9HYPH</name>
<evidence type="ECO:0000313" key="2">
    <source>
        <dbReference type="Proteomes" id="UP001596104"/>
    </source>
</evidence>
<accession>A0ABW0HD13</accession>
<dbReference type="Pfam" id="PF11843">
    <property type="entry name" value="DUF3363"/>
    <property type="match status" value="1"/>
</dbReference>
<feature type="non-terminal residue" evidence="1">
    <location>
        <position position="1"/>
    </location>
</feature>
<dbReference type="InterPro" id="IPR021795">
    <property type="entry name" value="DUF3363"/>
</dbReference>
<proteinExistence type="predicted"/>
<dbReference type="EMBL" id="JBHSLV010000037">
    <property type="protein sequence ID" value="MFC5395121.1"/>
    <property type="molecule type" value="Genomic_DNA"/>
</dbReference>